<evidence type="ECO:0000313" key="2">
    <source>
        <dbReference type="EMBL" id="QHS87563.1"/>
    </source>
</evidence>
<accession>A0A6C0B7W0</accession>
<feature type="region of interest" description="Disordered" evidence="1">
    <location>
        <begin position="33"/>
        <end position="62"/>
    </location>
</feature>
<reference evidence="2" key="1">
    <citation type="journal article" date="2020" name="Nature">
        <title>Giant virus diversity and host interactions through global metagenomics.</title>
        <authorList>
            <person name="Schulz F."/>
            <person name="Roux S."/>
            <person name="Paez-Espino D."/>
            <person name="Jungbluth S."/>
            <person name="Walsh D.A."/>
            <person name="Denef V.J."/>
            <person name="McMahon K.D."/>
            <person name="Konstantinidis K.T."/>
            <person name="Eloe-Fadrosh E.A."/>
            <person name="Kyrpides N.C."/>
            <person name="Woyke T."/>
        </authorList>
    </citation>
    <scope>NUCLEOTIDE SEQUENCE</scope>
    <source>
        <strain evidence="2">GVMAG-M-3300010157-4</strain>
    </source>
</reference>
<name>A0A6C0B7W0_9ZZZZ</name>
<dbReference type="EMBL" id="MN739082">
    <property type="protein sequence ID" value="QHS87563.1"/>
    <property type="molecule type" value="Genomic_DNA"/>
</dbReference>
<sequence>MTAWSDLVGKLVKENPGTPLNVILPMAKKQYVKPGMNEKKHMRRTNNRRRNRGRDTRRKQRR</sequence>
<protein>
    <submittedName>
        <fullName evidence="2">Uncharacterized protein</fullName>
    </submittedName>
</protein>
<feature type="compositionally biased region" description="Basic residues" evidence="1">
    <location>
        <begin position="40"/>
        <end position="62"/>
    </location>
</feature>
<proteinExistence type="predicted"/>
<dbReference type="AlphaFoldDB" id="A0A6C0B7W0"/>
<evidence type="ECO:0000256" key="1">
    <source>
        <dbReference type="SAM" id="MobiDB-lite"/>
    </source>
</evidence>
<organism evidence="2">
    <name type="scientific">viral metagenome</name>
    <dbReference type="NCBI Taxonomy" id="1070528"/>
    <lineage>
        <taxon>unclassified sequences</taxon>
        <taxon>metagenomes</taxon>
        <taxon>organismal metagenomes</taxon>
    </lineage>
</organism>